<sequence>MTSHRYRKPGHNMSSVFNKSGTRWTARAMSREARQLAGHLDTPERGQMAVRLFNHGLAEVRKTEDIPLWRRFSHLAAGAICAVYFSPYTIHYFELTDTEWQYLVPFGIGAFWWKAFEAFEAAAEYYHPVEKVLFPQHTCRNYLPAGHWRYLANQYLCALMRMALSVASSWEKFSPVAYRATPAEQHLTWGYGHYGPDVPAGGRLPKARPCFCLTAIWLRPWLPLMRVRTRPDARPVRRRVRPVFNAGAGVIAATTGTGQALRSGDTAALRAKLALFINQTVSLCLVCAVALPVGCAVRRQELAGSGKDWTRFN</sequence>
<accession>A0A6A6K1U3</accession>
<evidence type="ECO:0000313" key="2">
    <source>
        <dbReference type="EMBL" id="KAF2282293.1"/>
    </source>
</evidence>
<comment type="caution">
    <text evidence="2">The sequence shown here is derived from an EMBL/GenBank/DDBJ whole genome shotgun (WGS) entry which is preliminary data.</text>
</comment>
<evidence type="ECO:0000256" key="1">
    <source>
        <dbReference type="SAM" id="Phobius"/>
    </source>
</evidence>
<feature type="transmembrane region" description="Helical" evidence="1">
    <location>
        <begin position="273"/>
        <end position="297"/>
    </location>
</feature>
<organism evidence="2 3">
    <name type="scientific">Hevea brasiliensis</name>
    <name type="common">Para rubber tree</name>
    <name type="synonym">Siphonia brasiliensis</name>
    <dbReference type="NCBI Taxonomy" id="3981"/>
    <lineage>
        <taxon>Eukaryota</taxon>
        <taxon>Viridiplantae</taxon>
        <taxon>Streptophyta</taxon>
        <taxon>Embryophyta</taxon>
        <taxon>Tracheophyta</taxon>
        <taxon>Spermatophyta</taxon>
        <taxon>Magnoliopsida</taxon>
        <taxon>eudicotyledons</taxon>
        <taxon>Gunneridae</taxon>
        <taxon>Pentapetalae</taxon>
        <taxon>rosids</taxon>
        <taxon>fabids</taxon>
        <taxon>Malpighiales</taxon>
        <taxon>Euphorbiaceae</taxon>
        <taxon>Crotonoideae</taxon>
        <taxon>Micrandreae</taxon>
        <taxon>Hevea</taxon>
    </lineage>
</organism>
<dbReference type="Proteomes" id="UP000467840">
    <property type="component" value="Unassembled WGS sequence"/>
</dbReference>
<keyword evidence="3" id="KW-1185">Reference proteome</keyword>
<name>A0A6A6K1U3_HEVBR</name>
<proteinExistence type="predicted"/>
<dbReference type="AlphaFoldDB" id="A0A6A6K1U3"/>
<reference evidence="2 3" key="1">
    <citation type="journal article" date="2020" name="Mol. Plant">
        <title>The Chromosome-Based Rubber Tree Genome Provides New Insights into Spurge Genome Evolution and Rubber Biosynthesis.</title>
        <authorList>
            <person name="Liu J."/>
            <person name="Shi C."/>
            <person name="Shi C.C."/>
            <person name="Li W."/>
            <person name="Zhang Q.J."/>
            <person name="Zhang Y."/>
            <person name="Li K."/>
            <person name="Lu H.F."/>
            <person name="Shi C."/>
            <person name="Zhu S.T."/>
            <person name="Xiao Z.Y."/>
            <person name="Nan H."/>
            <person name="Yue Y."/>
            <person name="Zhu X.G."/>
            <person name="Wu Y."/>
            <person name="Hong X.N."/>
            <person name="Fan G.Y."/>
            <person name="Tong Y."/>
            <person name="Zhang D."/>
            <person name="Mao C.L."/>
            <person name="Liu Y.L."/>
            <person name="Hao S.J."/>
            <person name="Liu W.Q."/>
            <person name="Lv M.Q."/>
            <person name="Zhang H.B."/>
            <person name="Liu Y."/>
            <person name="Hu-Tang G.R."/>
            <person name="Wang J.P."/>
            <person name="Wang J.H."/>
            <person name="Sun Y.H."/>
            <person name="Ni S.B."/>
            <person name="Chen W.B."/>
            <person name="Zhang X.C."/>
            <person name="Jiao Y.N."/>
            <person name="Eichler E.E."/>
            <person name="Li G.H."/>
            <person name="Liu X."/>
            <person name="Gao L.Z."/>
        </authorList>
    </citation>
    <scope>NUCLEOTIDE SEQUENCE [LARGE SCALE GENOMIC DNA]</scope>
    <source>
        <strain evidence="3">cv. GT1</strain>
        <tissue evidence="2">Leaf</tissue>
    </source>
</reference>
<keyword evidence="1" id="KW-1133">Transmembrane helix</keyword>
<feature type="transmembrane region" description="Helical" evidence="1">
    <location>
        <begin position="243"/>
        <end position="261"/>
    </location>
</feature>
<dbReference type="EMBL" id="JAAGAX010000379">
    <property type="protein sequence ID" value="KAF2282293.1"/>
    <property type="molecule type" value="Genomic_DNA"/>
</dbReference>
<keyword evidence="1" id="KW-0472">Membrane</keyword>
<keyword evidence="1" id="KW-0812">Transmembrane</keyword>
<gene>
    <name evidence="2" type="ORF">GH714_044137</name>
</gene>
<evidence type="ECO:0000313" key="3">
    <source>
        <dbReference type="Proteomes" id="UP000467840"/>
    </source>
</evidence>
<protein>
    <submittedName>
        <fullName evidence="2">Uncharacterized protein</fullName>
    </submittedName>
</protein>